<sequence>MRAALGEAHDRGWQFVCFKSDAKELIQAIKIEAYNKEIYGIIKDIKQLASVFSSTYVRPPPSRGSKVLEGFSK</sequence>
<dbReference type="Proteomes" id="UP000489600">
    <property type="component" value="Unassembled WGS sequence"/>
</dbReference>
<reference evidence="1" key="1">
    <citation type="submission" date="2019-07" db="EMBL/GenBank/DDBJ databases">
        <authorList>
            <person name="Dittberner H."/>
        </authorList>
    </citation>
    <scope>NUCLEOTIDE SEQUENCE [LARGE SCALE GENOMIC DNA]</scope>
</reference>
<evidence type="ECO:0000313" key="1">
    <source>
        <dbReference type="EMBL" id="VVB14597.1"/>
    </source>
</evidence>
<dbReference type="OrthoDB" id="1109693at2759"/>
<comment type="caution">
    <text evidence="1">The sequence shown here is derived from an EMBL/GenBank/DDBJ whole genome shotgun (WGS) entry which is preliminary data.</text>
</comment>
<dbReference type="EMBL" id="CABITT030000008">
    <property type="protein sequence ID" value="VVB14597.1"/>
    <property type="molecule type" value="Genomic_DNA"/>
</dbReference>
<keyword evidence="2" id="KW-1185">Reference proteome</keyword>
<accession>A0A565CLX8</accession>
<name>A0A565CLX8_9BRAS</name>
<proteinExistence type="predicted"/>
<dbReference type="AlphaFoldDB" id="A0A565CLX8"/>
<evidence type="ECO:0000313" key="2">
    <source>
        <dbReference type="Proteomes" id="UP000489600"/>
    </source>
</evidence>
<protein>
    <recommendedName>
        <fullName evidence="3">RNase H type-1 domain-containing protein</fullName>
    </recommendedName>
</protein>
<evidence type="ECO:0008006" key="3">
    <source>
        <dbReference type="Google" id="ProtNLM"/>
    </source>
</evidence>
<organism evidence="1 2">
    <name type="scientific">Arabis nemorensis</name>
    <dbReference type="NCBI Taxonomy" id="586526"/>
    <lineage>
        <taxon>Eukaryota</taxon>
        <taxon>Viridiplantae</taxon>
        <taxon>Streptophyta</taxon>
        <taxon>Embryophyta</taxon>
        <taxon>Tracheophyta</taxon>
        <taxon>Spermatophyta</taxon>
        <taxon>Magnoliopsida</taxon>
        <taxon>eudicotyledons</taxon>
        <taxon>Gunneridae</taxon>
        <taxon>Pentapetalae</taxon>
        <taxon>rosids</taxon>
        <taxon>malvids</taxon>
        <taxon>Brassicales</taxon>
        <taxon>Brassicaceae</taxon>
        <taxon>Arabideae</taxon>
        <taxon>Arabis</taxon>
    </lineage>
</organism>
<gene>
    <name evidence="1" type="ORF">ANE_LOCUS25041</name>
</gene>